<gene>
    <name evidence="2" type="ORF">DWQ56_02075</name>
</gene>
<accession>A0A3E0MJS5</accession>
<feature type="compositionally biased region" description="Polar residues" evidence="1">
    <location>
        <begin position="134"/>
        <end position="143"/>
    </location>
</feature>
<sequence length="212" mass="24163">MDLPAFDHNLHQSDTTHTLHTHADSSLDLHDHQDLLSDPNLGVHHDPFVPSNISIYEPHHIHNAFEHQGLADYQPHHANGLLDHQYSQVDHPSHFAQGFENQHLADYHPHHANSFPDHQYSHADHTSHWDHLSQRSGSETASELLSKANELEKKANDSLSSSQDYSKTADYFREHHDASLAASHDRDAKDKMAESEKYRAEAEKAREQAKKV</sequence>
<dbReference type="AlphaFoldDB" id="A0A3E0MJS5"/>
<evidence type="ECO:0000256" key="1">
    <source>
        <dbReference type="SAM" id="MobiDB-lite"/>
    </source>
</evidence>
<organism evidence="2 3">
    <name type="scientific">Microcystis aeruginosa DA14</name>
    <dbReference type="NCBI Taxonomy" id="1987506"/>
    <lineage>
        <taxon>Bacteria</taxon>
        <taxon>Bacillati</taxon>
        <taxon>Cyanobacteriota</taxon>
        <taxon>Cyanophyceae</taxon>
        <taxon>Oscillatoriophycideae</taxon>
        <taxon>Chroococcales</taxon>
        <taxon>Microcystaceae</taxon>
        <taxon>Microcystis</taxon>
    </lineage>
</organism>
<proteinExistence type="predicted"/>
<feature type="region of interest" description="Disordered" evidence="1">
    <location>
        <begin position="107"/>
        <end position="143"/>
    </location>
</feature>
<evidence type="ECO:0000313" key="2">
    <source>
        <dbReference type="EMBL" id="REJ60060.1"/>
    </source>
</evidence>
<reference evidence="2 3" key="1">
    <citation type="submission" date="2017-08" db="EMBL/GenBank/DDBJ databases">
        <title>Functional genomic and metabolic studies of the symbiotic interactions of six Microcystis-dominated communities.</title>
        <authorList>
            <person name="Li Q."/>
            <person name="Lin F."/>
        </authorList>
    </citation>
    <scope>NUCLEOTIDE SEQUENCE [LARGE SCALE GENOMIC DNA]</scope>
    <source>
        <strain evidence="2">DA14</strain>
    </source>
</reference>
<dbReference type="Proteomes" id="UP000256301">
    <property type="component" value="Unassembled WGS sequence"/>
</dbReference>
<dbReference type="EMBL" id="QQWE01000001">
    <property type="protein sequence ID" value="REJ60060.1"/>
    <property type="molecule type" value="Genomic_DNA"/>
</dbReference>
<feature type="compositionally biased region" description="Basic and acidic residues" evidence="1">
    <location>
        <begin position="119"/>
        <end position="133"/>
    </location>
</feature>
<protein>
    <submittedName>
        <fullName evidence="2">Uncharacterized protein</fullName>
    </submittedName>
</protein>
<evidence type="ECO:0000313" key="3">
    <source>
        <dbReference type="Proteomes" id="UP000256301"/>
    </source>
</evidence>
<comment type="caution">
    <text evidence="2">The sequence shown here is derived from an EMBL/GenBank/DDBJ whole genome shotgun (WGS) entry which is preliminary data.</text>
</comment>
<feature type="region of interest" description="Disordered" evidence="1">
    <location>
        <begin position="176"/>
        <end position="212"/>
    </location>
</feature>
<name>A0A3E0MJS5_MICAE</name>